<evidence type="ECO:0000256" key="6">
    <source>
        <dbReference type="ARBA" id="ARBA00023136"/>
    </source>
</evidence>
<evidence type="ECO:0008006" key="10">
    <source>
        <dbReference type="Google" id="ProtNLM"/>
    </source>
</evidence>
<dbReference type="InterPro" id="IPR011050">
    <property type="entry name" value="Pectin_lyase_fold/virulence"/>
</dbReference>
<accession>A0AAE0FYN4</accession>
<name>A0AAE0FYN4_9CHLO</name>
<dbReference type="GO" id="GO:0005576">
    <property type="term" value="C:extracellular region"/>
    <property type="evidence" value="ECO:0007669"/>
    <property type="project" value="UniProtKB-SubCell"/>
</dbReference>
<evidence type="ECO:0000256" key="1">
    <source>
        <dbReference type="ARBA" id="ARBA00004196"/>
    </source>
</evidence>
<dbReference type="Pfam" id="PF02415">
    <property type="entry name" value="Chlam_PMP"/>
    <property type="match status" value="1"/>
</dbReference>
<dbReference type="EMBL" id="LGRX02011983">
    <property type="protein sequence ID" value="KAK3268163.1"/>
    <property type="molecule type" value="Genomic_DNA"/>
</dbReference>
<keyword evidence="9" id="KW-1185">Reference proteome</keyword>
<evidence type="ECO:0000256" key="3">
    <source>
        <dbReference type="ARBA" id="ARBA00004613"/>
    </source>
</evidence>
<sequence>MASGKFASWHSRPVPDTPLPICRLLCERYLAWWDKPEDLDPSPAWLCVYAALVDLAQINGGLLYLLSDYQYHKRVTVEISDSVIINNTATTLTGGVISLVSRGADNTFVTITGGLFMGNQVKEGFGGVVYMSAEGGKLTMTDVIAETNMAGDSGVVKIDRGILELLNSTFERNVAENGGGVISATNGAQVIISSCTMSGNTASTGGAINSMAGVRLQMINTTLSHNTALQGTIPYERKLPLWVV</sequence>
<proteinExistence type="predicted"/>
<keyword evidence="7" id="KW-0998">Cell outer membrane</keyword>
<keyword evidence="6" id="KW-0472">Membrane</keyword>
<evidence type="ECO:0000256" key="5">
    <source>
        <dbReference type="ARBA" id="ARBA00022729"/>
    </source>
</evidence>
<protein>
    <recommendedName>
        <fullName evidence="10">Right handed beta helix domain-containing protein</fullName>
    </recommendedName>
</protein>
<evidence type="ECO:0000313" key="9">
    <source>
        <dbReference type="Proteomes" id="UP001190700"/>
    </source>
</evidence>
<keyword evidence="5" id="KW-0732">Signal</keyword>
<dbReference type="NCBIfam" id="TIGR01376">
    <property type="entry name" value="POMP_repeat"/>
    <property type="match status" value="1"/>
</dbReference>
<dbReference type="PANTHER" id="PTHR11319:SF35">
    <property type="entry name" value="OUTER MEMBRANE PROTEIN PMPC-RELATED"/>
    <property type="match status" value="1"/>
</dbReference>
<comment type="subcellular location">
    <subcellularLocation>
        <location evidence="1">Cell envelope</location>
    </subcellularLocation>
    <subcellularLocation>
        <location evidence="2">Cell outer membrane</location>
    </subcellularLocation>
    <subcellularLocation>
        <location evidence="3">Secreted</location>
    </subcellularLocation>
</comment>
<comment type="caution">
    <text evidence="8">The sequence shown here is derived from an EMBL/GenBank/DDBJ whole genome shotgun (WGS) entry which is preliminary data.</text>
</comment>
<keyword evidence="4" id="KW-0964">Secreted</keyword>
<dbReference type="AlphaFoldDB" id="A0AAE0FYN4"/>
<dbReference type="Proteomes" id="UP001190700">
    <property type="component" value="Unassembled WGS sequence"/>
</dbReference>
<dbReference type="InterPro" id="IPR003368">
    <property type="entry name" value="POMP_repeat"/>
</dbReference>
<evidence type="ECO:0000256" key="7">
    <source>
        <dbReference type="ARBA" id="ARBA00023237"/>
    </source>
</evidence>
<organism evidence="8 9">
    <name type="scientific">Cymbomonas tetramitiformis</name>
    <dbReference type="NCBI Taxonomy" id="36881"/>
    <lineage>
        <taxon>Eukaryota</taxon>
        <taxon>Viridiplantae</taxon>
        <taxon>Chlorophyta</taxon>
        <taxon>Pyramimonadophyceae</taxon>
        <taxon>Pyramimonadales</taxon>
        <taxon>Pyramimonadaceae</taxon>
        <taxon>Cymbomonas</taxon>
    </lineage>
</organism>
<evidence type="ECO:0000256" key="2">
    <source>
        <dbReference type="ARBA" id="ARBA00004442"/>
    </source>
</evidence>
<evidence type="ECO:0000313" key="8">
    <source>
        <dbReference type="EMBL" id="KAK3268163.1"/>
    </source>
</evidence>
<gene>
    <name evidence="8" type="ORF">CYMTET_23315</name>
</gene>
<dbReference type="PANTHER" id="PTHR11319">
    <property type="entry name" value="G PROTEIN-COUPLED RECEPTOR-RELATED"/>
    <property type="match status" value="1"/>
</dbReference>
<reference evidence="8 9" key="1">
    <citation type="journal article" date="2015" name="Genome Biol. Evol.">
        <title>Comparative Genomics of a Bacterivorous Green Alga Reveals Evolutionary Causalities and Consequences of Phago-Mixotrophic Mode of Nutrition.</title>
        <authorList>
            <person name="Burns J.A."/>
            <person name="Paasch A."/>
            <person name="Narechania A."/>
            <person name="Kim E."/>
        </authorList>
    </citation>
    <scope>NUCLEOTIDE SEQUENCE [LARGE SCALE GENOMIC DNA]</scope>
    <source>
        <strain evidence="8 9">PLY_AMNH</strain>
    </source>
</reference>
<dbReference type="SUPFAM" id="SSF51126">
    <property type="entry name" value="Pectin lyase-like"/>
    <property type="match status" value="1"/>
</dbReference>
<evidence type="ECO:0000256" key="4">
    <source>
        <dbReference type="ARBA" id="ARBA00022525"/>
    </source>
</evidence>